<dbReference type="InterPro" id="IPR053781">
    <property type="entry name" value="F-box_AtFBL13-like"/>
</dbReference>
<proteinExistence type="predicted"/>
<dbReference type="PANTHER" id="PTHR31900:SF30">
    <property type="entry name" value="SUPERFAMILY PROTEIN, PUTATIVE-RELATED"/>
    <property type="match status" value="1"/>
</dbReference>
<protein>
    <recommendedName>
        <fullName evidence="2">F-box domain-containing protein</fullName>
    </recommendedName>
</protein>
<gene>
    <name evidence="3" type="ORF">PIB30_061297</name>
</gene>
<dbReference type="InterPro" id="IPR032675">
    <property type="entry name" value="LRR_dom_sf"/>
</dbReference>
<comment type="caution">
    <text evidence="3">The sequence shown here is derived from an EMBL/GenBank/DDBJ whole genome shotgun (WGS) entry which is preliminary data.</text>
</comment>
<dbReference type="Gene3D" id="1.20.1280.50">
    <property type="match status" value="1"/>
</dbReference>
<dbReference type="InterPro" id="IPR055411">
    <property type="entry name" value="LRR_FXL15/At3g58940/PEG3-like"/>
</dbReference>
<evidence type="ECO:0000259" key="2">
    <source>
        <dbReference type="PROSITE" id="PS50181"/>
    </source>
</evidence>
<feature type="compositionally biased region" description="Basic residues" evidence="1">
    <location>
        <begin position="1"/>
        <end position="11"/>
    </location>
</feature>
<feature type="region of interest" description="Disordered" evidence="1">
    <location>
        <begin position="1"/>
        <end position="21"/>
    </location>
</feature>
<name>A0ABU6XM48_9FABA</name>
<evidence type="ECO:0000313" key="4">
    <source>
        <dbReference type="Proteomes" id="UP001341840"/>
    </source>
</evidence>
<dbReference type="SUPFAM" id="SSF52058">
    <property type="entry name" value="L domain-like"/>
    <property type="match status" value="1"/>
</dbReference>
<dbReference type="PROSITE" id="PS50181">
    <property type="entry name" value="FBOX"/>
    <property type="match status" value="1"/>
</dbReference>
<dbReference type="SUPFAM" id="SSF81383">
    <property type="entry name" value="F-box domain"/>
    <property type="match status" value="1"/>
</dbReference>
<accession>A0ABU6XM48</accession>
<dbReference type="Pfam" id="PF24758">
    <property type="entry name" value="LRR_At5g56370"/>
    <property type="match status" value="1"/>
</dbReference>
<dbReference type="CDD" id="cd22160">
    <property type="entry name" value="F-box_AtFBL13-like"/>
    <property type="match status" value="1"/>
</dbReference>
<evidence type="ECO:0000313" key="3">
    <source>
        <dbReference type="EMBL" id="MED6197915.1"/>
    </source>
</evidence>
<dbReference type="PANTHER" id="PTHR31900">
    <property type="entry name" value="F-BOX/RNI SUPERFAMILY PROTEIN-RELATED"/>
    <property type="match status" value="1"/>
</dbReference>
<sequence length="494" mass="56998">MGRRRKNKKQRKGEGVGEGNNNESGISMRICDLPDPILHRILSSLPTKDAIRTSVLSKRWEHLWKNISTIELREDYRTHPQEPEPEKRRKKFMNFAMRLLAACDCARLKDFSLSCRVGENASQVSQWLYGFINPKIEDLSLQFEEIREPLVFPDHLFTCARLIQFRSYMPHIFKIPSSIHFQSLRILVLFCVIFPDSSSTENLFAGCPALEDLTLVSCNFKNVKAFFISCPLLQKIEILEMKDEKEEEDDGLDVSNRCKVMIIGTNLKSFHYDGDCSDEYILYDSASVINASINVQVPPQRFWDEDYGCLLDLGYYVFKLLRELPNVLKLSVNHAFTLALSRTGLLLKYMPFFPNLFELNLDTTTKYICLSYPGLLAMFHNSPTLEVIRFEGGVSLPKDATYILDCIPLCFSTDLKTIEICNFNGQEEELFAIKVLLQAASSLGKLIIRCYSHSSDFDDIDSHRGERSEKLHKQILRYPKRSMDCQIDFQHIMR</sequence>
<dbReference type="Pfam" id="PF00646">
    <property type="entry name" value="F-box"/>
    <property type="match status" value="1"/>
</dbReference>
<dbReference type="InterPro" id="IPR036047">
    <property type="entry name" value="F-box-like_dom_sf"/>
</dbReference>
<dbReference type="InterPro" id="IPR001810">
    <property type="entry name" value="F-box_dom"/>
</dbReference>
<evidence type="ECO:0000256" key="1">
    <source>
        <dbReference type="SAM" id="MobiDB-lite"/>
    </source>
</evidence>
<reference evidence="3 4" key="1">
    <citation type="journal article" date="2023" name="Plants (Basel)">
        <title>Bridging the Gap: Combining Genomics and Transcriptomics Approaches to Understand Stylosanthes scabra, an Orphan Legume from the Brazilian Caatinga.</title>
        <authorList>
            <person name="Ferreira-Neto J.R.C."/>
            <person name="da Silva M.D."/>
            <person name="Binneck E."/>
            <person name="de Melo N.F."/>
            <person name="da Silva R.H."/>
            <person name="de Melo A.L.T.M."/>
            <person name="Pandolfi V."/>
            <person name="Bustamante F.O."/>
            <person name="Brasileiro-Vidal A.C."/>
            <person name="Benko-Iseppon A.M."/>
        </authorList>
    </citation>
    <scope>NUCLEOTIDE SEQUENCE [LARGE SCALE GENOMIC DNA]</scope>
    <source>
        <tissue evidence="3">Leaves</tissue>
    </source>
</reference>
<feature type="domain" description="F-box" evidence="2">
    <location>
        <begin position="27"/>
        <end position="79"/>
    </location>
</feature>
<organism evidence="3 4">
    <name type="scientific">Stylosanthes scabra</name>
    <dbReference type="NCBI Taxonomy" id="79078"/>
    <lineage>
        <taxon>Eukaryota</taxon>
        <taxon>Viridiplantae</taxon>
        <taxon>Streptophyta</taxon>
        <taxon>Embryophyta</taxon>
        <taxon>Tracheophyta</taxon>
        <taxon>Spermatophyta</taxon>
        <taxon>Magnoliopsida</taxon>
        <taxon>eudicotyledons</taxon>
        <taxon>Gunneridae</taxon>
        <taxon>Pentapetalae</taxon>
        <taxon>rosids</taxon>
        <taxon>fabids</taxon>
        <taxon>Fabales</taxon>
        <taxon>Fabaceae</taxon>
        <taxon>Papilionoideae</taxon>
        <taxon>50 kb inversion clade</taxon>
        <taxon>dalbergioids sensu lato</taxon>
        <taxon>Dalbergieae</taxon>
        <taxon>Pterocarpus clade</taxon>
        <taxon>Stylosanthes</taxon>
    </lineage>
</organism>
<dbReference type="Gene3D" id="3.80.10.10">
    <property type="entry name" value="Ribonuclease Inhibitor"/>
    <property type="match status" value="1"/>
</dbReference>
<dbReference type="Proteomes" id="UP001341840">
    <property type="component" value="Unassembled WGS sequence"/>
</dbReference>
<keyword evidence="4" id="KW-1185">Reference proteome</keyword>
<dbReference type="EMBL" id="JASCZI010212002">
    <property type="protein sequence ID" value="MED6197915.1"/>
    <property type="molecule type" value="Genomic_DNA"/>
</dbReference>
<dbReference type="InterPro" id="IPR050232">
    <property type="entry name" value="FBL13/AtMIF1-like"/>
</dbReference>